<dbReference type="Gene3D" id="1.20.1640.10">
    <property type="entry name" value="Multidrug efflux transporter AcrB transmembrane domain"/>
    <property type="match status" value="2"/>
</dbReference>
<dbReference type="Proteomes" id="UP000678228">
    <property type="component" value="Unassembled WGS sequence"/>
</dbReference>
<feature type="transmembrane region" description="Helical" evidence="1">
    <location>
        <begin position="461"/>
        <end position="483"/>
    </location>
</feature>
<gene>
    <name evidence="2" type="ORF">J7W16_18815</name>
</gene>
<accession>A0A940WUV0</accession>
<comment type="caution">
    <text evidence="2">The sequence shown here is derived from an EMBL/GenBank/DDBJ whole genome shotgun (WGS) entry which is preliminary data.</text>
</comment>
<dbReference type="AlphaFoldDB" id="A0A940WUV0"/>
<dbReference type="RefSeq" id="WP_210599034.1">
    <property type="nucleotide sequence ID" value="NZ_JAGKSQ010000010.1"/>
</dbReference>
<feature type="transmembrane region" description="Helical" evidence="1">
    <location>
        <begin position="952"/>
        <end position="971"/>
    </location>
</feature>
<evidence type="ECO:0000313" key="2">
    <source>
        <dbReference type="EMBL" id="MBP3953179.1"/>
    </source>
</evidence>
<dbReference type="Gene3D" id="3.30.2090.10">
    <property type="entry name" value="Multidrug efflux transporter AcrB TolC docking domain, DN and DC subdomains"/>
    <property type="match status" value="2"/>
</dbReference>
<sequence>MRLVHTSVKRPVSVIMIVLAALVLGGISLKNLAIDLFPNINVPIAVIATSYQGAAPQEMEQLVTRPVESAVGSIEGIQSIESMSSPSSSLVIMEFDWGRDIDESMNTIRERIDQVAGVLPEGAGRPSILRFDPQQMPVMSIGLSGASADVLQQIAESEIQPMFERVDGVASVSIEGGLTRELQIQMDQAKLAAYGLSGGQIVQAISGENRSASAGNLERGTQDLQLRINGEFTSIEDIEDTPIALPTGGTITVADVAEVTDTFRDVSMKSVVNGEEAVVLSIMKQSDGNAVQVADNMYRAVEEMQAELAESDLSMEVIIDTSTFIRQSISSVVNNMIIGGVLSIAVLLLFLRSIRTTLVIGISIPIAIISTFTLMYFTGETLNVLSMGGLALGIGMMVDSSIVILENIFSKRQQGYTMIEAAKEGGSELAGAVLASTLTSVVVFLPIIFVEGLAAEIFRPLALTVAFSLFASLVVSLTLIPMLSSRLLNKVKVEEEEEPKGFNKFVEKVTNVYHRMLDWALRKPKTTILITLLSIGGSLALYPFIGTTFIPESDQGQVQVSVVTQAGTRLAETEAIATEVSEKIASFGDTIDTSYATIGGSSQGFNSSTNQANYTIQLKDPDERDMTTDEFVTALQAEIGAIPGAEITVSGVDAGLGGGAPIQINISGPDFDVLEDLSQQVMWMIEENEGVTNVESTIAEGRPELQIVVDRDMAAEYGLSQQQIMNEITLGYTGQVATRYREGGNEFDVRVILPEEYRQTIQDVEAMMIRNNQGVEIPLISVAELKQVQGPTEINRSNQQRQVRVTSELEGVDLGTAMAQVEEQIEAMNKPDGYTMTIGGQAQDMAESFGQLGMALILSVFLVYMVMAIQFESFIYPFIIMFSLPTTVVGVFGGLFITGQPLSVPALIGVIMLAGIVVNNAIVLVSYINILREKGVDRYEAIIESGRSRLRPILMTTLTTALAMVPLALGFGEGAESQMPMAVVIIFGLMMSTFFTLLLVPVMYVLLDNLTKRFGSFSWRRKKAVDSID</sequence>
<feature type="transmembrane region" description="Helical" evidence="1">
    <location>
        <begin position="429"/>
        <end position="449"/>
    </location>
</feature>
<proteinExistence type="predicted"/>
<keyword evidence="1" id="KW-0812">Transmembrane</keyword>
<dbReference type="PANTHER" id="PTHR32063">
    <property type="match status" value="1"/>
</dbReference>
<name>A0A940WUV0_9BACI</name>
<protein>
    <submittedName>
        <fullName evidence="2">Efflux RND transporter permease subunit</fullName>
    </submittedName>
</protein>
<dbReference type="Pfam" id="PF00873">
    <property type="entry name" value="ACR_tran"/>
    <property type="match status" value="1"/>
</dbReference>
<dbReference type="GO" id="GO:0042910">
    <property type="term" value="F:xenobiotic transmembrane transporter activity"/>
    <property type="evidence" value="ECO:0007669"/>
    <property type="project" value="TreeGrafter"/>
</dbReference>
<feature type="transmembrane region" description="Helical" evidence="1">
    <location>
        <begin position="332"/>
        <end position="351"/>
    </location>
</feature>
<dbReference type="SUPFAM" id="SSF82866">
    <property type="entry name" value="Multidrug efflux transporter AcrB transmembrane domain"/>
    <property type="match status" value="2"/>
</dbReference>
<dbReference type="GO" id="GO:0005886">
    <property type="term" value="C:plasma membrane"/>
    <property type="evidence" value="ECO:0007669"/>
    <property type="project" value="TreeGrafter"/>
</dbReference>
<dbReference type="EMBL" id="JAGKSQ010000010">
    <property type="protein sequence ID" value="MBP3953179.1"/>
    <property type="molecule type" value="Genomic_DNA"/>
</dbReference>
<dbReference type="SUPFAM" id="SSF82693">
    <property type="entry name" value="Multidrug efflux transporter AcrB pore domain, PN1, PN2, PC1 and PC2 subdomains"/>
    <property type="match status" value="3"/>
</dbReference>
<keyword evidence="1" id="KW-1133">Transmembrane helix</keyword>
<feature type="transmembrane region" description="Helical" evidence="1">
    <location>
        <begin position="874"/>
        <end position="898"/>
    </location>
</feature>
<organism evidence="2 3">
    <name type="scientific">Halalkalibacter suaedae</name>
    <dbReference type="NCBI Taxonomy" id="2822140"/>
    <lineage>
        <taxon>Bacteria</taxon>
        <taxon>Bacillati</taxon>
        <taxon>Bacillota</taxon>
        <taxon>Bacilli</taxon>
        <taxon>Bacillales</taxon>
        <taxon>Bacillaceae</taxon>
        <taxon>Halalkalibacter</taxon>
    </lineage>
</organism>
<reference evidence="2" key="1">
    <citation type="submission" date="2021-03" db="EMBL/GenBank/DDBJ databases">
        <title>Bacillus suaedae sp. nov., isolated from Suaeda aralocaspica.</title>
        <authorList>
            <person name="Lei R.F.R."/>
        </authorList>
    </citation>
    <scope>NUCLEOTIDE SEQUENCE</scope>
    <source>
        <strain evidence="2">YZJH907-2</strain>
    </source>
</reference>
<dbReference type="InterPro" id="IPR027463">
    <property type="entry name" value="AcrB_DN_DC_subdom"/>
</dbReference>
<evidence type="ECO:0000256" key="1">
    <source>
        <dbReference type="SAM" id="Phobius"/>
    </source>
</evidence>
<feature type="transmembrane region" description="Helical" evidence="1">
    <location>
        <begin position="904"/>
        <end position="931"/>
    </location>
</feature>
<dbReference type="InterPro" id="IPR001036">
    <property type="entry name" value="Acrflvin-R"/>
</dbReference>
<dbReference type="PRINTS" id="PR00702">
    <property type="entry name" value="ACRIFLAVINRP"/>
</dbReference>
<dbReference type="PANTHER" id="PTHR32063:SF0">
    <property type="entry name" value="SWARMING MOTILITY PROTEIN SWRC"/>
    <property type="match status" value="1"/>
</dbReference>
<keyword evidence="3" id="KW-1185">Reference proteome</keyword>
<dbReference type="Gene3D" id="3.30.70.1440">
    <property type="entry name" value="Multidrug efflux transporter AcrB pore domain"/>
    <property type="match status" value="1"/>
</dbReference>
<feature type="transmembrane region" description="Helical" evidence="1">
    <location>
        <begin position="849"/>
        <end position="867"/>
    </location>
</feature>
<keyword evidence="1" id="KW-0472">Membrane</keyword>
<feature type="transmembrane region" description="Helical" evidence="1">
    <location>
        <begin position="983"/>
        <end position="1007"/>
    </location>
</feature>
<evidence type="ECO:0000313" key="3">
    <source>
        <dbReference type="Proteomes" id="UP000678228"/>
    </source>
</evidence>
<feature type="transmembrane region" description="Helical" evidence="1">
    <location>
        <begin position="526"/>
        <end position="545"/>
    </location>
</feature>
<feature type="transmembrane region" description="Helical" evidence="1">
    <location>
        <begin position="12"/>
        <end position="29"/>
    </location>
</feature>
<dbReference type="Gene3D" id="3.30.70.1320">
    <property type="entry name" value="Multidrug efflux transporter AcrB pore domain like"/>
    <property type="match status" value="1"/>
</dbReference>
<dbReference type="Gene3D" id="3.30.70.1430">
    <property type="entry name" value="Multidrug efflux transporter AcrB pore domain"/>
    <property type="match status" value="2"/>
</dbReference>
<feature type="transmembrane region" description="Helical" evidence="1">
    <location>
        <begin position="358"/>
        <end position="378"/>
    </location>
</feature>
<feature type="transmembrane region" description="Helical" evidence="1">
    <location>
        <begin position="384"/>
        <end position="409"/>
    </location>
</feature>
<dbReference type="SUPFAM" id="SSF82714">
    <property type="entry name" value="Multidrug efflux transporter AcrB TolC docking domain, DN and DC subdomains"/>
    <property type="match status" value="2"/>
</dbReference>